<protein>
    <submittedName>
        <fullName evidence="1">Uncharacterized protein</fullName>
    </submittedName>
</protein>
<comment type="caution">
    <text evidence="1">The sequence shown here is derived from an EMBL/GenBank/DDBJ whole genome shotgun (WGS) entry which is preliminary data.</text>
</comment>
<sequence length="162" mass="19415">MNLDLIRENITWKTIDEINISNSLSKLSTIDLSDMYIVEGECINFIDKEKLLFLSNNSYIYKFNIDIWIPTMLFEHFKNNQLLRRYELDIQNKYIVSTDEIGVKTDIENYDETFIQADNGYDIFYYPLGVVSNLLQCKIIELKKYFHFLALYIKFLLKKYQN</sequence>
<keyword evidence="2" id="KW-1185">Reference proteome</keyword>
<dbReference type="RefSeq" id="WP_208059482.1">
    <property type="nucleotide sequence ID" value="NZ_JAGDYP010000013.1"/>
</dbReference>
<gene>
    <name evidence="1" type="ORF">J4N46_12005</name>
</gene>
<evidence type="ECO:0000313" key="2">
    <source>
        <dbReference type="Proteomes" id="UP000681610"/>
    </source>
</evidence>
<organism evidence="1 2">
    <name type="scientific">Capnocytophaga bilenii</name>
    <dbReference type="NCBI Taxonomy" id="2819369"/>
    <lineage>
        <taxon>Bacteria</taxon>
        <taxon>Pseudomonadati</taxon>
        <taxon>Bacteroidota</taxon>
        <taxon>Flavobacteriia</taxon>
        <taxon>Flavobacteriales</taxon>
        <taxon>Flavobacteriaceae</taxon>
        <taxon>Capnocytophaga</taxon>
    </lineage>
</organism>
<reference evidence="1 2" key="1">
    <citation type="submission" date="2021-03" db="EMBL/GenBank/DDBJ databases">
        <title>Isolation and description of Capnocytophaga bilenii sp. nov., a novel Capnocytophaga species, isolated from a gingivitis subject.</title>
        <authorList>
            <person name="Antezack A."/>
            <person name="Monnet-Corti V."/>
            <person name="La Scola B."/>
        </authorList>
    </citation>
    <scope>NUCLEOTIDE SEQUENCE [LARGE SCALE GENOMIC DNA]</scope>
    <source>
        <strain evidence="1 2">Marseille-Q4570</strain>
    </source>
</reference>
<name>A0ABS3Q0K1_9FLAO</name>
<evidence type="ECO:0000313" key="1">
    <source>
        <dbReference type="EMBL" id="MBO1885116.1"/>
    </source>
</evidence>
<dbReference type="EMBL" id="JAGDYP010000013">
    <property type="protein sequence ID" value="MBO1885116.1"/>
    <property type="molecule type" value="Genomic_DNA"/>
</dbReference>
<accession>A0ABS3Q0K1</accession>
<proteinExistence type="predicted"/>
<dbReference type="Proteomes" id="UP000681610">
    <property type="component" value="Unassembled WGS sequence"/>
</dbReference>